<reference evidence="5 6" key="1">
    <citation type="submission" date="2018-09" db="EMBL/GenBank/DDBJ databases">
        <title>A high-quality reference genome of wild soybean provides a powerful tool to mine soybean genomes.</title>
        <authorList>
            <person name="Xie M."/>
            <person name="Chung C.Y.L."/>
            <person name="Li M.-W."/>
            <person name="Wong F.-L."/>
            <person name="Chan T.-F."/>
            <person name="Lam H.-M."/>
        </authorList>
    </citation>
    <scope>NUCLEOTIDE SEQUENCE [LARGE SCALE GENOMIC DNA]</scope>
    <source>
        <strain evidence="6">cv. W05</strain>
        <tissue evidence="5">Hypocotyl of etiolated seedlings</tissue>
    </source>
</reference>
<comment type="caution">
    <text evidence="5">The sequence shown here is derived from an EMBL/GenBank/DDBJ whole genome shotgun (WGS) entry which is preliminary data.</text>
</comment>
<sequence>MATSATRSGGVTQTLGFKPYRHLKTLTDHENAVSCVKFSNDGTLLASASLDKTLIIWSSATLTLCHRLVGHSEGISDLAWSSDSHYICSASDDRTLRIWDATVGGGCIKILRGHDDAVFCVNFNPQSSYIVSGSFDETIKVWDVKTGKCVHTIKGHTMPVTSVHYNRDGNLIISASHDGSCKIWDTETGNLLKTLIEDKAPAVSFAKFSPNGKLILAATLNDTLKLWNYGSGKCLKIYSGHVNRVYCITSTFSVTNGKYIVSGSEDHCVYIWDLQQKLVQKLEGHTDTVISVTCHPTENKIASAGLAGDRTVRVWVQDS</sequence>
<dbReference type="InterPro" id="IPR036322">
    <property type="entry name" value="WD40_repeat_dom_sf"/>
</dbReference>
<evidence type="ECO:0000313" key="6">
    <source>
        <dbReference type="Proteomes" id="UP000289340"/>
    </source>
</evidence>
<dbReference type="InterPro" id="IPR001680">
    <property type="entry name" value="WD40_rpt"/>
</dbReference>
<dbReference type="InterPro" id="IPR019775">
    <property type="entry name" value="WD40_repeat_CS"/>
</dbReference>
<dbReference type="PIRSF" id="PIRSF002394">
    <property type="entry name" value="GN-bd_beta"/>
    <property type="match status" value="1"/>
</dbReference>
<feature type="repeat" description="WD" evidence="3">
    <location>
        <begin position="153"/>
        <end position="194"/>
    </location>
</feature>
<protein>
    <submittedName>
        <fullName evidence="5">COMPASS-like H3K4 histone methylase component WDR5B</fullName>
    </submittedName>
</protein>
<proteinExistence type="predicted"/>
<keyword evidence="5" id="KW-0489">Methyltransferase</keyword>
<dbReference type="Gramene" id="XM_028329931.1">
    <property type="protein sequence ID" value="XP_028185732.1"/>
    <property type="gene ID" value="LOC114372400"/>
</dbReference>
<feature type="repeat" description="WD" evidence="3">
    <location>
        <begin position="26"/>
        <end position="58"/>
    </location>
</feature>
<accession>A0A445IH74</accession>
<evidence type="ECO:0000259" key="4">
    <source>
        <dbReference type="Pfam" id="PF25175"/>
    </source>
</evidence>
<dbReference type="InterPro" id="IPR020472">
    <property type="entry name" value="WD40_PAC1"/>
</dbReference>
<evidence type="ECO:0000256" key="2">
    <source>
        <dbReference type="ARBA" id="ARBA00022737"/>
    </source>
</evidence>
<feature type="repeat" description="WD" evidence="3">
    <location>
        <begin position="111"/>
        <end position="152"/>
    </location>
</feature>
<feature type="repeat" description="WD" evidence="3">
    <location>
        <begin position="238"/>
        <end position="275"/>
    </location>
</feature>
<name>A0A445IH74_GLYSO</name>
<keyword evidence="2" id="KW-0677">Repeat</keyword>
<dbReference type="SMART" id="SM00320">
    <property type="entry name" value="WD40"/>
    <property type="match status" value="7"/>
</dbReference>
<dbReference type="InterPro" id="IPR059122">
    <property type="entry name" value="Beta-prop_WDR5-like"/>
</dbReference>
<dbReference type="InterPro" id="IPR050349">
    <property type="entry name" value="WD_LIS1/nudF_dynein_reg"/>
</dbReference>
<dbReference type="EMBL" id="QZWG01000010">
    <property type="protein sequence ID" value="RZB85386.1"/>
    <property type="molecule type" value="Genomic_DNA"/>
</dbReference>
<dbReference type="PROSITE" id="PS50294">
    <property type="entry name" value="WD_REPEATS_REGION"/>
    <property type="match status" value="5"/>
</dbReference>
<dbReference type="InterPro" id="IPR015943">
    <property type="entry name" value="WD40/YVTN_repeat-like_dom_sf"/>
</dbReference>
<dbReference type="Pfam" id="PF25175">
    <property type="entry name" value="Beta-prop_WDR5"/>
    <property type="match status" value="1"/>
</dbReference>
<keyword evidence="1 3" id="KW-0853">WD repeat</keyword>
<dbReference type="CDD" id="cd00200">
    <property type="entry name" value="WD40"/>
    <property type="match status" value="1"/>
</dbReference>
<dbReference type="SUPFAM" id="SSF50978">
    <property type="entry name" value="WD40 repeat-like"/>
    <property type="match status" value="1"/>
</dbReference>
<dbReference type="GO" id="GO:0032259">
    <property type="term" value="P:methylation"/>
    <property type="evidence" value="ECO:0007669"/>
    <property type="project" value="UniProtKB-KW"/>
</dbReference>
<dbReference type="GO" id="GO:0035097">
    <property type="term" value="C:histone methyltransferase complex"/>
    <property type="evidence" value="ECO:0007669"/>
    <property type="project" value="UniProtKB-ARBA"/>
</dbReference>
<dbReference type="FunFam" id="2.130.10.10:FF:000228">
    <property type="entry name" value="COMPASS-like H3K4 histone methylase component WDR5A"/>
    <property type="match status" value="1"/>
</dbReference>
<feature type="repeat" description="WD" evidence="3">
    <location>
        <begin position="196"/>
        <end position="237"/>
    </location>
</feature>
<evidence type="ECO:0000256" key="1">
    <source>
        <dbReference type="ARBA" id="ARBA00022574"/>
    </source>
</evidence>
<dbReference type="GO" id="GO:0008168">
    <property type="term" value="F:methyltransferase activity"/>
    <property type="evidence" value="ECO:0007669"/>
    <property type="project" value="UniProtKB-KW"/>
</dbReference>
<keyword evidence="5" id="KW-0808">Transferase</keyword>
<dbReference type="Proteomes" id="UP000289340">
    <property type="component" value="Chromosome 10"/>
</dbReference>
<feature type="repeat" description="WD" evidence="3">
    <location>
        <begin position="68"/>
        <end position="100"/>
    </location>
</feature>
<dbReference type="PROSITE" id="PS00678">
    <property type="entry name" value="WD_REPEATS_1"/>
    <property type="match status" value="3"/>
</dbReference>
<dbReference type="AlphaFoldDB" id="A0A445IH74"/>
<evidence type="ECO:0000313" key="5">
    <source>
        <dbReference type="EMBL" id="RZB85386.1"/>
    </source>
</evidence>
<dbReference type="PROSITE" id="PS50082">
    <property type="entry name" value="WD_REPEATS_2"/>
    <property type="match status" value="6"/>
</dbReference>
<feature type="domain" description="WDR5-like beta-propeller" evidence="4">
    <location>
        <begin position="25"/>
        <end position="315"/>
    </location>
</feature>
<keyword evidence="6" id="KW-1185">Reference proteome</keyword>
<gene>
    <name evidence="5" type="ORF">D0Y65_025824</name>
</gene>
<evidence type="ECO:0000256" key="3">
    <source>
        <dbReference type="PROSITE-ProRule" id="PRU00221"/>
    </source>
</evidence>
<dbReference type="PANTHER" id="PTHR44129">
    <property type="entry name" value="WD REPEAT-CONTAINING PROTEIN POP1"/>
    <property type="match status" value="1"/>
</dbReference>
<dbReference type="PRINTS" id="PR00320">
    <property type="entry name" value="GPROTEINBRPT"/>
</dbReference>
<dbReference type="Gene3D" id="2.130.10.10">
    <property type="entry name" value="YVTN repeat-like/Quinoprotein amine dehydrogenase"/>
    <property type="match status" value="1"/>
</dbReference>
<organism evidence="5 6">
    <name type="scientific">Glycine soja</name>
    <name type="common">Wild soybean</name>
    <dbReference type="NCBI Taxonomy" id="3848"/>
    <lineage>
        <taxon>Eukaryota</taxon>
        <taxon>Viridiplantae</taxon>
        <taxon>Streptophyta</taxon>
        <taxon>Embryophyta</taxon>
        <taxon>Tracheophyta</taxon>
        <taxon>Spermatophyta</taxon>
        <taxon>Magnoliopsida</taxon>
        <taxon>eudicotyledons</taxon>
        <taxon>Gunneridae</taxon>
        <taxon>Pentapetalae</taxon>
        <taxon>rosids</taxon>
        <taxon>fabids</taxon>
        <taxon>Fabales</taxon>
        <taxon>Fabaceae</taxon>
        <taxon>Papilionoideae</taxon>
        <taxon>50 kb inversion clade</taxon>
        <taxon>NPAAA clade</taxon>
        <taxon>indigoferoid/millettioid clade</taxon>
        <taxon>Phaseoleae</taxon>
        <taxon>Glycine</taxon>
        <taxon>Glycine subgen. Soja</taxon>
    </lineage>
</organism>